<sequence>MSPRRFRRQVSPELQARGADAEASFQAWLDDSRLPFLYATQNQQSVPKHFKGQLKRPDYLVALPFVGMIAVDVKAKSFYEGGLIFDVSEIDKLAKFDEIFRITTFLACFDPDDPTRTWWYRVGSLTARPPVRRMGAMTIHVSLSDGLEADMTRPLQEMLRDLLLLS</sequence>
<evidence type="ECO:0000313" key="2">
    <source>
        <dbReference type="Proteomes" id="UP001235269"/>
    </source>
</evidence>
<dbReference type="Proteomes" id="UP001235269">
    <property type="component" value="Unassembled WGS sequence"/>
</dbReference>
<evidence type="ECO:0000313" key="1">
    <source>
        <dbReference type="EMBL" id="MDQ0458265.1"/>
    </source>
</evidence>
<proteinExistence type="predicted"/>
<dbReference type="RefSeq" id="WP_307160361.1">
    <property type="nucleotide sequence ID" value="NZ_JAUSWH010000028.1"/>
</dbReference>
<reference evidence="1 2" key="1">
    <citation type="submission" date="2023-07" db="EMBL/GenBank/DDBJ databases">
        <title>Genomic Encyclopedia of Type Strains, Phase IV (KMG-IV): sequencing the most valuable type-strain genomes for metagenomic binning, comparative biology and taxonomic classification.</title>
        <authorList>
            <person name="Goeker M."/>
        </authorList>
    </citation>
    <scope>NUCLEOTIDE SEQUENCE [LARGE SCALE GENOMIC DNA]</scope>
    <source>
        <strain evidence="1 2">DSM 100301</strain>
    </source>
</reference>
<accession>A0ABU0IJ28</accession>
<name>A0ABU0IJ28_9HYPH</name>
<evidence type="ECO:0008006" key="3">
    <source>
        <dbReference type="Google" id="ProtNLM"/>
    </source>
</evidence>
<comment type="caution">
    <text evidence="1">The sequence shown here is derived from an EMBL/GenBank/DDBJ whole genome shotgun (WGS) entry which is preliminary data.</text>
</comment>
<keyword evidence="2" id="KW-1185">Reference proteome</keyword>
<protein>
    <recommendedName>
        <fullName evidence="3">Restriction endonuclease</fullName>
    </recommendedName>
</protein>
<gene>
    <name evidence="1" type="ORF">QO005_004625</name>
</gene>
<dbReference type="EMBL" id="JAUSWH010000028">
    <property type="protein sequence ID" value="MDQ0458265.1"/>
    <property type="molecule type" value="Genomic_DNA"/>
</dbReference>
<organism evidence="1 2">
    <name type="scientific">Rhizobium paknamense</name>
    <dbReference type="NCBI Taxonomy" id="1206817"/>
    <lineage>
        <taxon>Bacteria</taxon>
        <taxon>Pseudomonadati</taxon>
        <taxon>Pseudomonadota</taxon>
        <taxon>Alphaproteobacteria</taxon>
        <taxon>Hyphomicrobiales</taxon>
        <taxon>Rhizobiaceae</taxon>
        <taxon>Rhizobium/Agrobacterium group</taxon>
        <taxon>Rhizobium</taxon>
    </lineage>
</organism>